<dbReference type="AlphaFoldDB" id="A0A2T7FWL7"/>
<evidence type="ECO:0000256" key="1">
    <source>
        <dbReference type="ARBA" id="ARBA00004496"/>
    </source>
</evidence>
<sequence length="450" mass="50505">MRLSRYFLPVLKESPRDATIASHQLMLRAGMIKQSSAGIYSWLPLGFKVLRRIEQIVHEEQAKAGHIAIQMPTIQSADLWRESGRYDAYGDELLRITDRHKNDLLFTPTAEEMVTDIFRAHVSSYKQLPLTLYQIQWKFRDERRPRFGVMRGREFYMKDGYNFDLTKEDALHAYNRHLVSYLRTYERMGLQAIPMRADSGPIGGDDTHEFLVLADTGESEVFYDSAVTDLTFGDREIDYDSVEQCQGVLEEFTSKYARTDETHDEAKFNEVPEERRRTARGIEVGQIFYFGTKYSEAMGATVQGPDGKAVPVHMGSHGIGVSRLVGAIIEASHDDKGIIWPEGVTPFHAGIVNLKQGDAEADAACQSLYDALTEAGLEPLYDDRDERAGAKFGTMDLIGLPWRITVGPRGLKNGVVELTSRKTGESEELAPDAAVARLVEIYKAHGIGSA</sequence>
<dbReference type="Pfam" id="PF03129">
    <property type="entry name" value="HGTP_anticodon"/>
    <property type="match status" value="1"/>
</dbReference>
<accession>A0A2T7FWL7</accession>
<evidence type="ECO:0000256" key="5">
    <source>
        <dbReference type="ARBA" id="ARBA00022741"/>
    </source>
</evidence>
<dbReference type="FunFam" id="3.30.930.10:FF:000042">
    <property type="entry name" value="probable proline--tRNA ligase, mitochondrial"/>
    <property type="match status" value="1"/>
</dbReference>
<dbReference type="GO" id="GO:0006433">
    <property type="term" value="P:prolyl-tRNA aminoacylation"/>
    <property type="evidence" value="ECO:0007669"/>
    <property type="project" value="UniProtKB-UniRule"/>
</dbReference>
<evidence type="ECO:0000256" key="2">
    <source>
        <dbReference type="ARBA" id="ARBA00011738"/>
    </source>
</evidence>
<dbReference type="Proteomes" id="UP000244817">
    <property type="component" value="Unassembled WGS sequence"/>
</dbReference>
<evidence type="ECO:0000313" key="12">
    <source>
        <dbReference type="EMBL" id="PVA06544.1"/>
    </source>
</evidence>
<evidence type="ECO:0000256" key="4">
    <source>
        <dbReference type="ARBA" id="ARBA00022598"/>
    </source>
</evidence>
<reference evidence="12 13" key="1">
    <citation type="submission" date="2018-04" db="EMBL/GenBank/DDBJ databases">
        <title>Pelagivirga bohaiensis gen. nov., sp. nov., a bacterium isolated from the Bohai Sea.</title>
        <authorList>
            <person name="Ji X."/>
        </authorList>
    </citation>
    <scope>NUCLEOTIDE SEQUENCE [LARGE SCALE GENOMIC DNA]</scope>
    <source>
        <strain evidence="12 13">BH-SD16</strain>
    </source>
</reference>
<dbReference type="NCBIfam" id="NF008979">
    <property type="entry name" value="PRK12325.1"/>
    <property type="match status" value="1"/>
</dbReference>
<dbReference type="InterPro" id="IPR044140">
    <property type="entry name" value="ProRS_anticodon_short"/>
</dbReference>
<feature type="domain" description="Aminoacyl-transfer RNA synthetases class-II family profile" evidence="11">
    <location>
        <begin position="38"/>
        <end position="341"/>
    </location>
</feature>
<comment type="subunit">
    <text evidence="2 10">Homodimer.</text>
</comment>
<dbReference type="SUPFAM" id="SSF55681">
    <property type="entry name" value="Class II aaRS and biotin synthetases"/>
    <property type="match status" value="1"/>
</dbReference>
<dbReference type="PANTHER" id="PTHR42753:SF2">
    <property type="entry name" value="PROLINE--TRNA LIGASE"/>
    <property type="match status" value="1"/>
</dbReference>
<dbReference type="RefSeq" id="WP_108640705.1">
    <property type="nucleotide sequence ID" value="NZ_QCYG01000005.1"/>
</dbReference>
<organism evidence="12 13">
    <name type="scientific">Thalassorhabdomicrobium marinisediminis</name>
    <dbReference type="NCBI Taxonomy" id="2170577"/>
    <lineage>
        <taxon>Bacteria</taxon>
        <taxon>Pseudomonadati</taxon>
        <taxon>Pseudomonadota</taxon>
        <taxon>Alphaproteobacteria</taxon>
        <taxon>Rhodobacterales</taxon>
        <taxon>Paracoccaceae</taxon>
        <taxon>Thalassorhabdomicrobium</taxon>
    </lineage>
</organism>
<keyword evidence="5 10" id="KW-0547">Nucleotide-binding</keyword>
<dbReference type="HAMAP" id="MF_01570">
    <property type="entry name" value="Pro_tRNA_synth_type2"/>
    <property type="match status" value="1"/>
</dbReference>
<comment type="function">
    <text evidence="10">Catalyzes the attachment of proline to tRNA(Pro) in a two-step reaction: proline is first activated by ATP to form Pro-AMP and then transferred to the acceptor end of tRNA(Pro).</text>
</comment>
<evidence type="ECO:0000256" key="9">
    <source>
        <dbReference type="ARBA" id="ARBA00047671"/>
    </source>
</evidence>
<dbReference type="Pfam" id="PF00587">
    <property type="entry name" value="tRNA-synt_2b"/>
    <property type="match status" value="1"/>
</dbReference>
<comment type="similarity">
    <text evidence="10">Belongs to the class-II aminoacyl-tRNA synthetase family. ProS type 2 subfamily.</text>
</comment>
<keyword evidence="8 10" id="KW-0030">Aminoacyl-tRNA synthetase</keyword>
<dbReference type="InterPro" id="IPR023716">
    <property type="entry name" value="Prolyl-tRNA_ligase_IIa_type2"/>
</dbReference>
<dbReference type="InterPro" id="IPR033730">
    <property type="entry name" value="ProRS_core_prok"/>
</dbReference>
<dbReference type="GO" id="GO:0005829">
    <property type="term" value="C:cytosol"/>
    <property type="evidence" value="ECO:0007669"/>
    <property type="project" value="TreeGrafter"/>
</dbReference>
<dbReference type="InterPro" id="IPR036621">
    <property type="entry name" value="Anticodon-bd_dom_sf"/>
</dbReference>
<dbReference type="FunFam" id="3.40.50.800:FF:000032">
    <property type="entry name" value="Proline--tRNA ligase"/>
    <property type="match status" value="1"/>
</dbReference>
<evidence type="ECO:0000256" key="6">
    <source>
        <dbReference type="ARBA" id="ARBA00022840"/>
    </source>
</evidence>
<dbReference type="PANTHER" id="PTHR42753">
    <property type="entry name" value="MITOCHONDRIAL RIBOSOME PROTEIN L39/PROLYL-TRNA LIGASE FAMILY MEMBER"/>
    <property type="match status" value="1"/>
</dbReference>
<dbReference type="EC" id="6.1.1.15" evidence="10"/>
<dbReference type="GO" id="GO:0004827">
    <property type="term" value="F:proline-tRNA ligase activity"/>
    <property type="evidence" value="ECO:0007669"/>
    <property type="project" value="UniProtKB-UniRule"/>
</dbReference>
<dbReference type="PRINTS" id="PR01046">
    <property type="entry name" value="TRNASYNTHPRO"/>
</dbReference>
<dbReference type="EMBL" id="QCYG01000005">
    <property type="protein sequence ID" value="PVA06544.1"/>
    <property type="molecule type" value="Genomic_DNA"/>
</dbReference>
<dbReference type="InterPro" id="IPR004154">
    <property type="entry name" value="Anticodon-bd"/>
</dbReference>
<dbReference type="GO" id="GO:0005524">
    <property type="term" value="F:ATP binding"/>
    <property type="evidence" value="ECO:0007669"/>
    <property type="project" value="UniProtKB-UniRule"/>
</dbReference>
<protein>
    <recommendedName>
        <fullName evidence="10">Proline--tRNA ligase</fullName>
        <ecNumber evidence="10">6.1.1.15</ecNumber>
    </recommendedName>
    <alternativeName>
        <fullName evidence="10">Prolyl-tRNA synthetase</fullName>
        <shortName evidence="10">ProRS</shortName>
    </alternativeName>
</protein>
<evidence type="ECO:0000256" key="10">
    <source>
        <dbReference type="HAMAP-Rule" id="MF_01570"/>
    </source>
</evidence>
<keyword evidence="3 10" id="KW-0963">Cytoplasm</keyword>
<evidence type="ECO:0000259" key="11">
    <source>
        <dbReference type="PROSITE" id="PS50862"/>
    </source>
</evidence>
<gene>
    <name evidence="10" type="primary">proS</name>
    <name evidence="12" type="ORF">DC363_08370</name>
</gene>
<keyword evidence="7 10" id="KW-0648">Protein biosynthesis</keyword>
<dbReference type="InterPro" id="IPR004500">
    <property type="entry name" value="Pro-tRNA-synth_IIa_bac-type"/>
</dbReference>
<dbReference type="InterPro" id="IPR002316">
    <property type="entry name" value="Pro-tRNA-ligase_IIa"/>
</dbReference>
<dbReference type="OrthoDB" id="9809052at2"/>
<dbReference type="InterPro" id="IPR002314">
    <property type="entry name" value="aa-tRNA-synt_IIb"/>
</dbReference>
<evidence type="ECO:0000256" key="3">
    <source>
        <dbReference type="ARBA" id="ARBA00022490"/>
    </source>
</evidence>
<dbReference type="SUPFAM" id="SSF52954">
    <property type="entry name" value="Class II aaRS ABD-related"/>
    <property type="match status" value="1"/>
</dbReference>
<dbReference type="PROSITE" id="PS50862">
    <property type="entry name" value="AA_TRNA_LIGASE_II"/>
    <property type="match status" value="1"/>
</dbReference>
<comment type="caution">
    <text evidence="12">The sequence shown here is derived from an EMBL/GenBank/DDBJ whole genome shotgun (WGS) entry which is preliminary data.</text>
</comment>
<dbReference type="NCBIfam" id="TIGR00409">
    <property type="entry name" value="proS_fam_II"/>
    <property type="match status" value="1"/>
</dbReference>
<dbReference type="InterPro" id="IPR006195">
    <property type="entry name" value="aa-tRNA-synth_II"/>
</dbReference>
<evidence type="ECO:0000313" key="13">
    <source>
        <dbReference type="Proteomes" id="UP000244817"/>
    </source>
</evidence>
<comment type="subcellular location">
    <subcellularLocation>
        <location evidence="1 10">Cytoplasm</location>
    </subcellularLocation>
</comment>
<dbReference type="InterPro" id="IPR045864">
    <property type="entry name" value="aa-tRNA-synth_II/BPL/LPL"/>
</dbReference>
<dbReference type="CDD" id="cd00861">
    <property type="entry name" value="ProRS_anticodon_short"/>
    <property type="match status" value="1"/>
</dbReference>
<comment type="catalytic activity">
    <reaction evidence="9 10">
        <text>tRNA(Pro) + L-proline + ATP = L-prolyl-tRNA(Pro) + AMP + diphosphate</text>
        <dbReference type="Rhea" id="RHEA:14305"/>
        <dbReference type="Rhea" id="RHEA-COMP:9700"/>
        <dbReference type="Rhea" id="RHEA-COMP:9702"/>
        <dbReference type="ChEBI" id="CHEBI:30616"/>
        <dbReference type="ChEBI" id="CHEBI:33019"/>
        <dbReference type="ChEBI" id="CHEBI:60039"/>
        <dbReference type="ChEBI" id="CHEBI:78442"/>
        <dbReference type="ChEBI" id="CHEBI:78532"/>
        <dbReference type="ChEBI" id="CHEBI:456215"/>
        <dbReference type="EC" id="6.1.1.15"/>
    </reaction>
</comment>
<evidence type="ECO:0000256" key="7">
    <source>
        <dbReference type="ARBA" id="ARBA00022917"/>
    </source>
</evidence>
<dbReference type="Gene3D" id="3.40.50.800">
    <property type="entry name" value="Anticodon-binding domain"/>
    <property type="match status" value="1"/>
</dbReference>
<evidence type="ECO:0000256" key="8">
    <source>
        <dbReference type="ARBA" id="ARBA00023146"/>
    </source>
</evidence>
<dbReference type="InterPro" id="IPR050062">
    <property type="entry name" value="Pro-tRNA_synthetase"/>
</dbReference>
<keyword evidence="4 10" id="KW-0436">Ligase</keyword>
<dbReference type="CDD" id="cd00779">
    <property type="entry name" value="ProRS_core_prok"/>
    <property type="match status" value="1"/>
</dbReference>
<keyword evidence="13" id="KW-1185">Reference proteome</keyword>
<keyword evidence="6 10" id="KW-0067">ATP-binding</keyword>
<name>A0A2T7FWL7_9RHOB</name>
<proteinExistence type="inferred from homology"/>
<dbReference type="Gene3D" id="3.30.930.10">
    <property type="entry name" value="Bira Bifunctional Protein, Domain 2"/>
    <property type="match status" value="1"/>
</dbReference>